<dbReference type="Pfam" id="PF25999">
    <property type="entry name" value="SYNRG_C"/>
    <property type="match status" value="1"/>
</dbReference>
<reference evidence="2 3" key="1">
    <citation type="submission" date="2016-05" db="EMBL/GenBank/DDBJ databases">
        <title>Nuclear genome of Blastocystis sp. subtype 1 NandII.</title>
        <authorList>
            <person name="Gentekaki E."/>
            <person name="Curtis B."/>
            <person name="Stairs C."/>
            <person name="Eme L."/>
            <person name="Herman E."/>
            <person name="Klimes V."/>
            <person name="Arias M.C."/>
            <person name="Elias M."/>
            <person name="Hilliou F."/>
            <person name="Klute M."/>
            <person name="Malik S.-B."/>
            <person name="Pightling A."/>
            <person name="Rachubinski R."/>
            <person name="Salas D."/>
            <person name="Schlacht A."/>
            <person name="Suga H."/>
            <person name="Archibald J."/>
            <person name="Ball S.G."/>
            <person name="Clark G."/>
            <person name="Dacks J."/>
            <person name="Van Der Giezen M."/>
            <person name="Tsaousis A."/>
            <person name="Roger A."/>
        </authorList>
    </citation>
    <scope>NUCLEOTIDE SEQUENCE [LARGE SCALE GENOMIC DNA]</scope>
    <source>
        <strain evidence="3">ATCC 50177 / NandII</strain>
    </source>
</reference>
<dbReference type="SUPFAM" id="SSF47473">
    <property type="entry name" value="EF-hand"/>
    <property type="match status" value="1"/>
</dbReference>
<keyword evidence="3" id="KW-1185">Reference proteome</keyword>
<gene>
    <name evidence="2" type="ORF">AV274_6433</name>
</gene>
<dbReference type="Gene3D" id="1.10.238.10">
    <property type="entry name" value="EF-hand"/>
    <property type="match status" value="1"/>
</dbReference>
<comment type="caution">
    <text evidence="2">The sequence shown here is derived from an EMBL/GenBank/DDBJ whole genome shotgun (WGS) entry which is preliminary data.</text>
</comment>
<evidence type="ECO:0000313" key="3">
    <source>
        <dbReference type="Proteomes" id="UP000078348"/>
    </source>
</evidence>
<dbReference type="PROSITE" id="PS50031">
    <property type="entry name" value="EH"/>
    <property type="match status" value="1"/>
</dbReference>
<organism evidence="2 3">
    <name type="scientific">Blastocystis sp. subtype 1 (strain ATCC 50177 / NandII)</name>
    <dbReference type="NCBI Taxonomy" id="478820"/>
    <lineage>
        <taxon>Eukaryota</taxon>
        <taxon>Sar</taxon>
        <taxon>Stramenopiles</taxon>
        <taxon>Bigyra</taxon>
        <taxon>Opalozoa</taxon>
        <taxon>Opalinata</taxon>
        <taxon>Blastocystidae</taxon>
        <taxon>Blastocystis</taxon>
    </lineage>
</organism>
<dbReference type="AlphaFoldDB" id="A0A196S460"/>
<dbReference type="InterPro" id="IPR000261">
    <property type="entry name" value="EH_dom"/>
</dbReference>
<dbReference type="InterPro" id="IPR011992">
    <property type="entry name" value="EF-hand-dom_pair"/>
</dbReference>
<accession>A0A196S460</accession>
<feature type="domain" description="EH" evidence="1">
    <location>
        <begin position="10"/>
        <end position="100"/>
    </location>
</feature>
<evidence type="ECO:0000313" key="2">
    <source>
        <dbReference type="EMBL" id="OAO11928.1"/>
    </source>
</evidence>
<dbReference type="Pfam" id="PF12763">
    <property type="entry name" value="EH"/>
    <property type="match status" value="1"/>
</dbReference>
<dbReference type="EMBL" id="LXWW01000575">
    <property type="protein sequence ID" value="OAO11928.1"/>
    <property type="molecule type" value="Genomic_DNA"/>
</dbReference>
<dbReference type="OrthoDB" id="1716625at2759"/>
<proteinExistence type="predicted"/>
<evidence type="ECO:0000259" key="1">
    <source>
        <dbReference type="PROSITE" id="PS50031"/>
    </source>
</evidence>
<sequence length="606" mass="69177">MSESLLNKQEVLYYDAVFASLTEGKEDVIRGKEAVSMLRQSELSSDEIKSIWVSVVGNGVMEIDKEHFRLVMRLIALVQEGYPAESDSLRKYANKPVQFAELKGIQPFVVINRSLNKEAMRAYSELASADVLPGKQAISYLLSLGMEKDELKRIWKFVDYDASLEVNSDQWWLKKITLLWTRVATHTLAFVHEGATTVPLKALITQLRQRDVDLDALKAAARALLDENPNLESVSVPQTIRLLVLLNDPSTPTQAPLAASDLPTVPGDAEFFTQAQQALKRIREEVDALRKAGQGAPQLFGSTEDPRKERGFFENIKELFEAQLRKGDLRDIEQLAGFLDVFAEIKRKMQARAPVEEVRALQKTVPTPNAILQRFRERPAVPDVLAGLRSRLEACDPSYREFCMSLLPEDPVVYVEMNDVAAYVALIEKLEYYVSVVEVASVRENANIIQYWTNLMMSCKKVVEECVEWAKKVEEDIRVDVMREEKVRQMMTDAMLAVRVAQRINDCMVIVGNEIEGCFDSTEKMYTDMLNEFNEAQDEDKRIVYKRLVFDLKKRERCELCLHASDEDRPLASHIGRKYHPECANLWISRIDKSIPVYVSKEDSFY</sequence>
<protein>
    <recommendedName>
        <fullName evidence="1">EH domain-containing protein</fullName>
    </recommendedName>
</protein>
<name>A0A196S460_BLAHN</name>
<dbReference type="InterPro" id="IPR059024">
    <property type="entry name" value="SYNRG_C"/>
</dbReference>
<dbReference type="SMART" id="SM00027">
    <property type="entry name" value="EH"/>
    <property type="match status" value="1"/>
</dbReference>
<dbReference type="Proteomes" id="UP000078348">
    <property type="component" value="Unassembled WGS sequence"/>
</dbReference>